<feature type="domain" description="AMP-dependent synthetase/ligase" evidence="4">
    <location>
        <begin position="29"/>
        <end position="423"/>
    </location>
</feature>
<dbReference type="HOGENOM" id="CLU_000022_59_2_1"/>
<gene>
    <name evidence="6" type="ORF">CAEBREN_32527</name>
</gene>
<dbReference type="SUPFAM" id="SSF56801">
    <property type="entry name" value="Acetyl-CoA synthetase-like"/>
    <property type="match status" value="1"/>
</dbReference>
<dbReference type="Gene3D" id="3.40.50.12780">
    <property type="entry name" value="N-terminal domain of ligase-like"/>
    <property type="match status" value="1"/>
</dbReference>
<dbReference type="EMBL" id="GL379921">
    <property type="protein sequence ID" value="EGT35295.1"/>
    <property type="molecule type" value="Genomic_DNA"/>
</dbReference>
<dbReference type="GO" id="GO:0016405">
    <property type="term" value="F:CoA-ligase activity"/>
    <property type="evidence" value="ECO:0007669"/>
    <property type="project" value="TreeGrafter"/>
</dbReference>
<dbReference type="PROSITE" id="PS00455">
    <property type="entry name" value="AMP_BINDING"/>
    <property type="match status" value="1"/>
</dbReference>
<dbReference type="STRING" id="135651.G0NPT9"/>
<keyword evidence="3" id="KW-0576">Peroxisome</keyword>
<sequence>MPHESPYPPVKIPERPYHEILLDAIDKTIADGQNKIAFISGDNPNVTLTFEQLRKDAFAIATYLHSIGFKKDVAAVVLPNLFHYASFFIGCSISGGAVSGASALFTDCKSSEIKCDTTSSSLIFSDELQRQFVDSRAKVVLTYEDFLPKVLLAVKQSPNVEKIIVIPKPVGSNLPSGVVSWNEVISTPVTALPQVPIDVHNDLMVLPYSSGTTGPPKGVMLSHFNFTSMISMYLAIDKSHNMDVLDPNWDCYKEKALLFLPFYHVYGFGLLNHCLLKGMTGVVMSHFEPNNFLTAVQNHKIRVLCLVPPIMVFMAKHPICAKYDLSSVRMIMAGAAPAGKDLIEELKKKYPNLTYIQQGYGMTECSMASHLPDLRNAQPYGSVGKLASNLVMRIVEPGTNKEQPVNQRGEICVRGPTVMLGYLGRPEATASTIIDGWLHTGDIGYINEDGNLFIVDRLKELIKVKGLQVPPAELEDILLSHPKIRDCAVIGIPDAKAGELPKAFVVRADTTLSEQEVKDFIKPKVSPYKQLEGGVEFIEEIPKSAAGKILRRFLRDRSTAKL</sequence>
<dbReference type="FunFam" id="3.30.300.30:FF:000007">
    <property type="entry name" value="4-coumarate--CoA ligase 2"/>
    <property type="match status" value="1"/>
</dbReference>
<dbReference type="InterPro" id="IPR025110">
    <property type="entry name" value="AMP-bd_C"/>
</dbReference>
<evidence type="ECO:0000256" key="3">
    <source>
        <dbReference type="ARBA" id="ARBA00023140"/>
    </source>
</evidence>
<organism evidence="7">
    <name type="scientific">Caenorhabditis brenneri</name>
    <name type="common">Nematode worm</name>
    <dbReference type="NCBI Taxonomy" id="135651"/>
    <lineage>
        <taxon>Eukaryota</taxon>
        <taxon>Metazoa</taxon>
        <taxon>Ecdysozoa</taxon>
        <taxon>Nematoda</taxon>
        <taxon>Chromadorea</taxon>
        <taxon>Rhabditida</taxon>
        <taxon>Rhabditina</taxon>
        <taxon>Rhabditomorpha</taxon>
        <taxon>Rhabditoidea</taxon>
        <taxon>Rhabditidae</taxon>
        <taxon>Peloderinae</taxon>
        <taxon>Caenorhabditis</taxon>
    </lineage>
</organism>
<evidence type="ECO:0000259" key="4">
    <source>
        <dbReference type="Pfam" id="PF00501"/>
    </source>
</evidence>
<dbReference type="InterPro" id="IPR045851">
    <property type="entry name" value="AMP-bd_C_sf"/>
</dbReference>
<dbReference type="AlphaFoldDB" id="G0NPT9"/>
<feature type="domain" description="AMP-binding enzyme C-terminal" evidence="5">
    <location>
        <begin position="473"/>
        <end position="548"/>
    </location>
</feature>
<dbReference type="PANTHER" id="PTHR24096:SF422">
    <property type="entry name" value="BCDNA.GH02901"/>
    <property type="match status" value="1"/>
</dbReference>
<dbReference type="InParanoid" id="G0NPT9"/>
<comment type="subcellular location">
    <subcellularLocation>
        <location evidence="1">Peroxisome</location>
    </subcellularLocation>
</comment>
<dbReference type="InterPro" id="IPR000873">
    <property type="entry name" value="AMP-dep_synth/lig_dom"/>
</dbReference>
<protein>
    <submittedName>
        <fullName evidence="6">Uncharacterized protein</fullName>
    </submittedName>
</protein>
<dbReference type="FunCoup" id="G0NPT9">
    <property type="interactions" value="804"/>
</dbReference>
<dbReference type="eggNOG" id="KOG1176">
    <property type="taxonomic scope" value="Eukaryota"/>
</dbReference>
<accession>G0NPT9</accession>
<dbReference type="Pfam" id="PF00501">
    <property type="entry name" value="AMP-binding"/>
    <property type="match status" value="1"/>
</dbReference>
<evidence type="ECO:0000313" key="7">
    <source>
        <dbReference type="Proteomes" id="UP000008068"/>
    </source>
</evidence>
<dbReference type="InterPro" id="IPR042099">
    <property type="entry name" value="ANL_N_sf"/>
</dbReference>
<dbReference type="GO" id="GO:0005777">
    <property type="term" value="C:peroxisome"/>
    <property type="evidence" value="ECO:0007669"/>
    <property type="project" value="UniProtKB-SubCell"/>
</dbReference>
<dbReference type="Proteomes" id="UP000008068">
    <property type="component" value="Unassembled WGS sequence"/>
</dbReference>
<dbReference type="Gene3D" id="3.30.300.30">
    <property type="match status" value="1"/>
</dbReference>
<proteinExistence type="inferred from homology"/>
<evidence type="ECO:0000313" key="6">
    <source>
        <dbReference type="EMBL" id="EGT35295.1"/>
    </source>
</evidence>
<comment type="similarity">
    <text evidence="2">Belongs to the ATP-dependent AMP-binding enzyme family.</text>
</comment>
<reference evidence="7" key="1">
    <citation type="submission" date="2011-07" db="EMBL/GenBank/DDBJ databases">
        <authorList>
            <consortium name="Caenorhabditis brenneri Sequencing and Analysis Consortium"/>
            <person name="Wilson R.K."/>
        </authorList>
    </citation>
    <scope>NUCLEOTIDE SEQUENCE [LARGE SCALE GENOMIC DNA]</scope>
    <source>
        <strain evidence="7">PB2801</strain>
    </source>
</reference>
<dbReference type="Pfam" id="PF13193">
    <property type="entry name" value="AMP-binding_C"/>
    <property type="match status" value="1"/>
</dbReference>
<evidence type="ECO:0000256" key="1">
    <source>
        <dbReference type="ARBA" id="ARBA00004275"/>
    </source>
</evidence>
<dbReference type="PANTHER" id="PTHR24096">
    <property type="entry name" value="LONG-CHAIN-FATTY-ACID--COA LIGASE"/>
    <property type="match status" value="1"/>
</dbReference>
<name>G0NPT9_CAEBE</name>
<evidence type="ECO:0000256" key="2">
    <source>
        <dbReference type="ARBA" id="ARBA00006432"/>
    </source>
</evidence>
<dbReference type="InterPro" id="IPR020845">
    <property type="entry name" value="AMP-binding_CS"/>
</dbReference>
<dbReference type="CDD" id="cd05911">
    <property type="entry name" value="Firefly_Luc_like"/>
    <property type="match status" value="1"/>
</dbReference>
<keyword evidence="7" id="KW-1185">Reference proteome</keyword>
<dbReference type="OrthoDB" id="10253869at2759"/>
<evidence type="ECO:0000259" key="5">
    <source>
        <dbReference type="Pfam" id="PF13193"/>
    </source>
</evidence>